<dbReference type="InterPro" id="IPR048355">
    <property type="entry name" value="MS_C"/>
</dbReference>
<dbReference type="PANTHER" id="PTHR42902">
    <property type="entry name" value="MALATE SYNTHASE"/>
    <property type="match status" value="1"/>
</dbReference>
<dbReference type="InterPro" id="IPR001465">
    <property type="entry name" value="Malate_synthase_TIM"/>
</dbReference>
<evidence type="ECO:0000256" key="5">
    <source>
        <dbReference type="ARBA" id="ARBA00047918"/>
    </source>
</evidence>
<evidence type="ECO:0000256" key="1">
    <source>
        <dbReference type="ARBA" id="ARBA00012636"/>
    </source>
</evidence>
<dbReference type="SUPFAM" id="SSF51645">
    <property type="entry name" value="Malate synthase G"/>
    <property type="match status" value="1"/>
</dbReference>
<dbReference type="InterPro" id="IPR046363">
    <property type="entry name" value="MS_N_TIM-barrel_dom"/>
</dbReference>
<dbReference type="Pfam" id="PF01274">
    <property type="entry name" value="MS_TIM-barrel"/>
    <property type="match status" value="1"/>
</dbReference>
<evidence type="ECO:0000256" key="4">
    <source>
        <dbReference type="ARBA" id="ARBA00022679"/>
    </source>
</evidence>
<keyword evidence="2" id="KW-0329">Glyoxylate bypass</keyword>
<dbReference type="EMBL" id="CALNXK010000043">
    <property type="protein sequence ID" value="CAH3126814.1"/>
    <property type="molecule type" value="Genomic_DNA"/>
</dbReference>
<feature type="domain" description="Malate synthase N-terminal" evidence="7">
    <location>
        <begin position="52"/>
        <end position="91"/>
    </location>
</feature>
<comment type="catalytic activity">
    <reaction evidence="5">
        <text>glyoxylate + acetyl-CoA + H2O = (S)-malate + CoA + H(+)</text>
        <dbReference type="Rhea" id="RHEA:18181"/>
        <dbReference type="ChEBI" id="CHEBI:15377"/>
        <dbReference type="ChEBI" id="CHEBI:15378"/>
        <dbReference type="ChEBI" id="CHEBI:15589"/>
        <dbReference type="ChEBI" id="CHEBI:36655"/>
        <dbReference type="ChEBI" id="CHEBI:57287"/>
        <dbReference type="ChEBI" id="CHEBI:57288"/>
        <dbReference type="EC" id="2.3.3.9"/>
    </reaction>
</comment>
<dbReference type="Pfam" id="PF20659">
    <property type="entry name" value="MS_C"/>
    <property type="match status" value="1"/>
</dbReference>
<dbReference type="InterPro" id="IPR011076">
    <property type="entry name" value="Malate_synth_sf"/>
</dbReference>
<dbReference type="Pfam" id="PF20656">
    <property type="entry name" value="MS_N"/>
    <property type="match status" value="1"/>
</dbReference>
<protein>
    <recommendedName>
        <fullName evidence="1">malate synthase</fullName>
        <ecNumber evidence="1">2.3.3.9</ecNumber>
    </recommendedName>
</protein>
<reference evidence="9 10" key="1">
    <citation type="submission" date="2022-05" db="EMBL/GenBank/DDBJ databases">
        <authorList>
            <consortium name="Genoscope - CEA"/>
            <person name="William W."/>
        </authorList>
    </citation>
    <scope>NUCLEOTIDE SEQUENCE [LARGE SCALE GENOMIC DNA]</scope>
</reference>
<dbReference type="InterPro" id="IPR044856">
    <property type="entry name" value="Malate_synth_C_sf"/>
</dbReference>
<dbReference type="EC" id="2.3.3.9" evidence="1"/>
<keyword evidence="4" id="KW-0808">Transferase</keyword>
<gene>
    <name evidence="9" type="ORF">PLOB_00032661</name>
</gene>
<evidence type="ECO:0000256" key="2">
    <source>
        <dbReference type="ARBA" id="ARBA00022435"/>
    </source>
</evidence>
<evidence type="ECO:0000256" key="3">
    <source>
        <dbReference type="ARBA" id="ARBA00022532"/>
    </source>
</evidence>
<dbReference type="Gene3D" id="3.20.20.360">
    <property type="entry name" value="Malate synthase, domain 3"/>
    <property type="match status" value="1"/>
</dbReference>
<keyword evidence="10" id="KW-1185">Reference proteome</keyword>
<organism evidence="9 10">
    <name type="scientific">Porites lobata</name>
    <dbReference type="NCBI Taxonomy" id="104759"/>
    <lineage>
        <taxon>Eukaryota</taxon>
        <taxon>Metazoa</taxon>
        <taxon>Cnidaria</taxon>
        <taxon>Anthozoa</taxon>
        <taxon>Hexacorallia</taxon>
        <taxon>Scleractinia</taxon>
        <taxon>Fungiina</taxon>
        <taxon>Poritidae</taxon>
        <taxon>Porites</taxon>
    </lineage>
</organism>
<evidence type="ECO:0000313" key="9">
    <source>
        <dbReference type="EMBL" id="CAH3126814.1"/>
    </source>
</evidence>
<evidence type="ECO:0000259" key="7">
    <source>
        <dbReference type="Pfam" id="PF20656"/>
    </source>
</evidence>
<evidence type="ECO:0000259" key="6">
    <source>
        <dbReference type="Pfam" id="PF01274"/>
    </source>
</evidence>
<feature type="domain" description="Malate synthase TIM barrel" evidence="6">
    <location>
        <begin position="192"/>
        <end position="436"/>
    </location>
</feature>
<proteinExistence type="predicted"/>
<dbReference type="Proteomes" id="UP001159405">
    <property type="component" value="Unassembled WGS sequence"/>
</dbReference>
<dbReference type="Gene3D" id="1.20.1220.12">
    <property type="entry name" value="Malate synthase, domain III"/>
    <property type="match status" value="1"/>
</dbReference>
<comment type="caution">
    <text evidence="9">The sequence shown here is derived from an EMBL/GenBank/DDBJ whole genome shotgun (WGS) entry which is preliminary data.</text>
</comment>
<dbReference type="InterPro" id="IPR048356">
    <property type="entry name" value="MS_N"/>
</dbReference>
<keyword evidence="3" id="KW-0816">Tricarboxylic acid cycle</keyword>
<accession>A0ABN8P1P2</accession>
<name>A0ABN8P1P2_9CNID</name>
<sequence>MEANKRLSALSSHLNPRFISHGEKNQRFLLNELHKIGVTDVEISGPPSCYEMEYQTLLTPEAVKFVVELVRQFDKDVDQMLRHRTMRKLHLKSSGELPFFQLPSSDVQDKHWQVSVVPERLQCRAVDLGDISPANTELFLKALNSPACGIQTDLDDGHCPSWSNQLKGLYNIYQFVHGKMRGAPAMTNAPVIMFRPRAWNMLESNVMVGGRVIPGPLFDFGLHMFHNSKLMMKEGNGPFFYLPKLEGSNEVKLWNDIFVWAQQRLSLPLGTIKACVLIESIFCSFELDQILYELRQHSAGLNCGMWDYSASLVSNFGERPDFILPDRKKYVSMDKKYLKSYMDLVIKTCHARGCHATGGMAPVVLPRDNPQRRQQITENVCRAKMKEIEAGADGFLVFDPDLVQPLLEMWRSRVYAKNQLHVSRADVCVSRNDLLKLPQASTGGFTLQGLQNNIVVGILFIDAWFRGEGVFVLNGAIEDSATAEISRSQIWQAVRHRCTLEGDGRTVTKELVCQEIKRITAELVRQKAQSSADVERLSTSARILEELVLKWDFPQFITSYLYEHYKFRNAVL</sequence>
<dbReference type="PIRSF" id="PIRSF001363">
    <property type="entry name" value="Malate_synth"/>
    <property type="match status" value="1"/>
</dbReference>
<feature type="domain" description="Malate synthase C-terminal" evidence="8">
    <location>
        <begin position="446"/>
        <end position="564"/>
    </location>
</feature>
<evidence type="ECO:0000313" key="10">
    <source>
        <dbReference type="Proteomes" id="UP001159405"/>
    </source>
</evidence>
<dbReference type="InterPro" id="IPR006252">
    <property type="entry name" value="Malate_synthA"/>
</dbReference>
<evidence type="ECO:0000259" key="8">
    <source>
        <dbReference type="Pfam" id="PF20659"/>
    </source>
</evidence>
<dbReference type="PANTHER" id="PTHR42902:SF2">
    <property type="entry name" value="MALATE SYNTHASE"/>
    <property type="match status" value="1"/>
</dbReference>